<dbReference type="SUPFAM" id="SSF74853">
    <property type="entry name" value="Lamin A/C globular tail domain"/>
    <property type="match status" value="1"/>
</dbReference>
<evidence type="ECO:0000259" key="2">
    <source>
        <dbReference type="PROSITE" id="PS51841"/>
    </source>
</evidence>
<dbReference type="Proteomes" id="UP000255423">
    <property type="component" value="Unassembled WGS sequence"/>
</dbReference>
<dbReference type="Pfam" id="PF00932">
    <property type="entry name" value="LTD"/>
    <property type="match status" value="1"/>
</dbReference>
<dbReference type="AlphaFoldDB" id="A0A380S8Y4"/>
<dbReference type="PROSITE" id="PS51841">
    <property type="entry name" value="LTD"/>
    <property type="match status" value="1"/>
</dbReference>
<feature type="signal peptide" evidence="1">
    <location>
        <begin position="1"/>
        <end position="27"/>
    </location>
</feature>
<name>A0A380S8Y4_FIBSU</name>
<keyword evidence="1" id="KW-0732">Signal</keyword>
<evidence type="ECO:0000313" key="3">
    <source>
        <dbReference type="EMBL" id="SUQ25056.1"/>
    </source>
</evidence>
<protein>
    <submittedName>
        <fullName evidence="3">Chitobiase/beta-hexosaminidase C-terminal domain-containing protein</fullName>
    </submittedName>
</protein>
<reference evidence="3 4" key="1">
    <citation type="submission" date="2017-08" db="EMBL/GenBank/DDBJ databases">
        <authorList>
            <person name="de Groot N.N."/>
        </authorList>
    </citation>
    <scope>NUCLEOTIDE SEQUENCE [LARGE SCALE GENOMIC DNA]</scope>
    <source>
        <strain evidence="3 4">HM2</strain>
    </source>
</reference>
<feature type="domain" description="LTD" evidence="2">
    <location>
        <begin position="98"/>
        <end position="220"/>
    </location>
</feature>
<dbReference type="InterPro" id="IPR001322">
    <property type="entry name" value="Lamin_tail_dom"/>
</dbReference>
<dbReference type="InterPro" id="IPR036415">
    <property type="entry name" value="Lamin_tail_dom_sf"/>
</dbReference>
<dbReference type="Pfam" id="PF08757">
    <property type="entry name" value="CotH"/>
    <property type="match status" value="1"/>
</dbReference>
<dbReference type="InterPro" id="IPR059177">
    <property type="entry name" value="GH29D-like_dom"/>
</dbReference>
<accession>A0A380S8Y4</accession>
<evidence type="ECO:0000313" key="4">
    <source>
        <dbReference type="Proteomes" id="UP000255423"/>
    </source>
</evidence>
<sequence length="831" mass="92121">MIRSKKWIKEILSLATVLGTAFVVGCADDNGNGSFGGPSSPDCTALNNCGASVPGSSAGTSVPYSSSMEIIQIVTSSNDTIAETTWVQLPPDTTVHWVGQSALRITEITPLNLDFLDENGNDPSWVEIYNSSDQDVDLAGYTLVENLKNLRKWVFGHDILKAKSFRVVFCDKNNISAVAIADNGDRHTRPHTNWKLDKNGGTLYLLDKFNGIRDSVAYPELTGGLSWGIVDGGYWKYFEKPTPEQPNTTSKAYDEIVPAADMSGLKSGFYNEPFTLNPPSLPEGVTLRCTTNGSVPTESSPEFNSPKRIEHSVSFRCATFKKGAISNTVTTRTFFVDEDQVKMPIVAISVDSSFFREHYIKTSCDAPKNCKDSAGLYADVEYPIHVEYFENGSSTKDGSTWEKDAGIALMGGYSRLNDKKSVSIRLREEYEDGSINYPLFETRKGVNDKYKSFNLRNNGNRYVSDYIEDAMGGALLEGTSVDYQRSRQVVVFYNGRYYGIHDMRERFNKHYVETNYKIEANTVNFIKHLGKEVEASNGTTDAYMNMLHFVATNDFSGENNANYASAKLLLDVGNLADYMAAEIYMHNGDWPNNNVRAWMAPEHPWKFMVYDLDHGFDWMWGVNGGEFDQHSNMFAWIKKGGGNKPCKEEGCFANLYIQLIKNPEFKRMFINRSAVMFNSYTNGKNVEKIVDAMTSKIDAQEMERDLAKFKQNEKYYSNSCGKGFDKTGSCLKTWAASRDSKVIQEYEEEFGLSGTATVTIAASGSGTVLMEGAALPGGATSYKGKFFVGNPILLTAVPSAGASFTGWSDGVADNPRLVEPTEGATFTAQFQ</sequence>
<dbReference type="EMBL" id="UHJL01000003">
    <property type="protein sequence ID" value="SUQ25056.1"/>
    <property type="molecule type" value="Genomic_DNA"/>
</dbReference>
<proteinExistence type="predicted"/>
<dbReference type="Pfam" id="PF13290">
    <property type="entry name" value="CHB_HEX_C_1"/>
    <property type="match status" value="1"/>
</dbReference>
<dbReference type="RefSeq" id="WP_109573401.1">
    <property type="nucleotide sequence ID" value="NZ_UHJL01000003.1"/>
</dbReference>
<dbReference type="InterPro" id="IPR014867">
    <property type="entry name" value="Spore_coat_CotH_CotH2/3/7"/>
</dbReference>
<gene>
    <name evidence="3" type="ORF">SAMN05661053_2473</name>
</gene>
<feature type="chain" id="PRO_5016971510" evidence="1">
    <location>
        <begin position="28"/>
        <end position="831"/>
    </location>
</feature>
<dbReference type="PROSITE" id="PS51257">
    <property type="entry name" value="PROKAR_LIPOPROTEIN"/>
    <property type="match status" value="1"/>
</dbReference>
<organism evidence="3 4">
    <name type="scientific">Fibrobacter succinogenes</name>
    <name type="common">Bacteroides succinogenes</name>
    <dbReference type="NCBI Taxonomy" id="833"/>
    <lineage>
        <taxon>Bacteria</taxon>
        <taxon>Pseudomonadati</taxon>
        <taxon>Fibrobacterota</taxon>
        <taxon>Fibrobacteria</taxon>
        <taxon>Fibrobacterales</taxon>
        <taxon>Fibrobacteraceae</taxon>
        <taxon>Fibrobacter</taxon>
    </lineage>
</organism>
<evidence type="ECO:0000256" key="1">
    <source>
        <dbReference type="SAM" id="SignalP"/>
    </source>
</evidence>